<protein>
    <submittedName>
        <fullName evidence="2">ABC-type branched-subunit amino acid transport system permease subunit</fullName>
    </submittedName>
</protein>
<comment type="caution">
    <text evidence="2">The sequence shown here is derived from an EMBL/GenBank/DDBJ whole genome shotgun (WGS) entry which is preliminary data.</text>
</comment>
<accession>A0A841N787</accession>
<keyword evidence="3" id="KW-1185">Reference proteome</keyword>
<dbReference type="RefSeq" id="WP_184166283.1">
    <property type="nucleotide sequence ID" value="NZ_JACHLC010000006.1"/>
</dbReference>
<evidence type="ECO:0000313" key="2">
    <source>
        <dbReference type="EMBL" id="MBB6372437.1"/>
    </source>
</evidence>
<feature type="transmembrane region" description="Helical" evidence="1">
    <location>
        <begin position="62"/>
        <end position="83"/>
    </location>
</feature>
<keyword evidence="1" id="KW-0472">Membrane</keyword>
<organism evidence="2 3">
    <name type="scientific">Chryseobacterium shigense</name>
    <dbReference type="NCBI Taxonomy" id="297244"/>
    <lineage>
        <taxon>Bacteria</taxon>
        <taxon>Pseudomonadati</taxon>
        <taxon>Bacteroidota</taxon>
        <taxon>Flavobacteriia</taxon>
        <taxon>Flavobacteriales</taxon>
        <taxon>Weeksellaceae</taxon>
        <taxon>Chryseobacterium group</taxon>
        <taxon>Chryseobacterium</taxon>
    </lineage>
</organism>
<feature type="transmembrane region" description="Helical" evidence="1">
    <location>
        <begin position="12"/>
        <end position="30"/>
    </location>
</feature>
<keyword evidence="1" id="KW-0812">Transmembrane</keyword>
<evidence type="ECO:0000256" key="1">
    <source>
        <dbReference type="SAM" id="Phobius"/>
    </source>
</evidence>
<name>A0A841N787_9FLAO</name>
<keyword evidence="1" id="KW-1133">Transmembrane helix</keyword>
<dbReference type="AlphaFoldDB" id="A0A841N787"/>
<dbReference type="Proteomes" id="UP000589738">
    <property type="component" value="Unassembled WGS sequence"/>
</dbReference>
<gene>
    <name evidence="2" type="ORF">HNP36_003553</name>
</gene>
<dbReference type="EMBL" id="JACHLC010000006">
    <property type="protein sequence ID" value="MBB6372437.1"/>
    <property type="molecule type" value="Genomic_DNA"/>
</dbReference>
<proteinExistence type="predicted"/>
<sequence length="104" mass="12171">MKGILNLRKVILGYAGISFLLIIVDNLIHFRHNVRDFMAGFRDGSEFNAYHKTNPDTLTPELGNYIVFAVVVIITVYFIYLIYKKTYGRILSHLRKNYRELSRT</sequence>
<reference evidence="2 3" key="1">
    <citation type="submission" date="2020-08" db="EMBL/GenBank/DDBJ databases">
        <title>Functional genomics of gut bacteria from endangered species of beetles.</title>
        <authorList>
            <person name="Carlos-Shanley C."/>
        </authorList>
    </citation>
    <scope>NUCLEOTIDE SEQUENCE [LARGE SCALE GENOMIC DNA]</scope>
    <source>
        <strain evidence="2 3">S00136</strain>
    </source>
</reference>
<evidence type="ECO:0000313" key="3">
    <source>
        <dbReference type="Proteomes" id="UP000589738"/>
    </source>
</evidence>